<dbReference type="EC" id="3.4.24.-" evidence="8"/>
<keyword evidence="6" id="KW-1015">Disulfide bond</keyword>
<evidence type="ECO:0000256" key="1">
    <source>
        <dbReference type="ARBA" id="ARBA00022670"/>
    </source>
</evidence>
<dbReference type="AlphaFoldDB" id="A0A0N4WZL5"/>
<evidence type="ECO:0000256" key="3">
    <source>
        <dbReference type="ARBA" id="ARBA00022801"/>
    </source>
</evidence>
<dbReference type="OMA" id="ASTHCTT"/>
<dbReference type="EMBL" id="UZAF01019937">
    <property type="protein sequence ID" value="VDO64855.1"/>
    <property type="molecule type" value="Genomic_DNA"/>
</dbReference>
<evidence type="ECO:0000259" key="9">
    <source>
        <dbReference type="PROSITE" id="PS51864"/>
    </source>
</evidence>
<keyword evidence="1 7" id="KW-0645">Protease</keyword>
<evidence type="ECO:0000313" key="10">
    <source>
        <dbReference type="EMBL" id="VDO64855.1"/>
    </source>
</evidence>
<evidence type="ECO:0000256" key="4">
    <source>
        <dbReference type="ARBA" id="ARBA00022833"/>
    </source>
</evidence>
<feature type="binding site" evidence="7">
    <location>
        <position position="70"/>
    </location>
    <ligand>
        <name>Zn(2+)</name>
        <dbReference type="ChEBI" id="CHEBI:29105"/>
        <note>catalytic</note>
    </ligand>
</feature>
<keyword evidence="11" id="KW-1185">Reference proteome</keyword>
<dbReference type="Proteomes" id="UP000268014">
    <property type="component" value="Unassembled WGS sequence"/>
</dbReference>
<reference evidence="10 11" key="2">
    <citation type="submission" date="2018-11" db="EMBL/GenBank/DDBJ databases">
        <authorList>
            <consortium name="Pathogen Informatics"/>
        </authorList>
    </citation>
    <scope>NUCLEOTIDE SEQUENCE [LARGE SCALE GENOMIC DNA]</scope>
    <source>
        <strain evidence="10 11">MHpl1</strain>
    </source>
</reference>
<comment type="cofactor">
    <cofactor evidence="7 8">
        <name>Zn(2+)</name>
        <dbReference type="ChEBI" id="CHEBI:29105"/>
    </cofactor>
    <text evidence="7 8">Binds 1 zinc ion per subunit.</text>
</comment>
<dbReference type="InterPro" id="IPR001506">
    <property type="entry name" value="Peptidase_M12A"/>
</dbReference>
<evidence type="ECO:0000256" key="8">
    <source>
        <dbReference type="RuleBase" id="RU361183"/>
    </source>
</evidence>
<dbReference type="InterPro" id="IPR024079">
    <property type="entry name" value="MetalloPept_cat_dom_sf"/>
</dbReference>
<evidence type="ECO:0000256" key="2">
    <source>
        <dbReference type="ARBA" id="ARBA00022723"/>
    </source>
</evidence>
<dbReference type="SUPFAM" id="SSF55486">
    <property type="entry name" value="Metalloproteases ('zincins'), catalytic domain"/>
    <property type="match status" value="1"/>
</dbReference>
<feature type="binding site" evidence="7">
    <location>
        <position position="74"/>
    </location>
    <ligand>
        <name>Zn(2+)</name>
        <dbReference type="ChEBI" id="CHEBI:29105"/>
        <note>catalytic</note>
    </ligand>
</feature>
<reference evidence="12" key="1">
    <citation type="submission" date="2017-02" db="UniProtKB">
        <authorList>
            <consortium name="WormBaseParasite"/>
        </authorList>
    </citation>
    <scope>IDENTIFICATION</scope>
</reference>
<comment type="caution">
    <text evidence="7">Lacks conserved residue(s) required for the propagation of feature annotation.</text>
</comment>
<dbReference type="SMART" id="SM00235">
    <property type="entry name" value="ZnMc"/>
    <property type="match status" value="1"/>
</dbReference>
<proteinExistence type="predicted"/>
<dbReference type="PRINTS" id="PR00480">
    <property type="entry name" value="ASTACIN"/>
</dbReference>
<dbReference type="InterPro" id="IPR006026">
    <property type="entry name" value="Peptidase_Metallo"/>
</dbReference>
<protein>
    <recommendedName>
        <fullName evidence="8">Metalloendopeptidase</fullName>
        <ecNumber evidence="8">3.4.24.-</ecNumber>
    </recommendedName>
</protein>
<feature type="binding site" evidence="7">
    <location>
        <position position="80"/>
    </location>
    <ligand>
        <name>Zn(2+)</name>
        <dbReference type="ChEBI" id="CHEBI:29105"/>
        <note>catalytic</note>
    </ligand>
</feature>
<dbReference type="GO" id="GO:0006508">
    <property type="term" value="P:proteolysis"/>
    <property type="evidence" value="ECO:0007669"/>
    <property type="project" value="UniProtKB-KW"/>
</dbReference>
<dbReference type="STRING" id="6290.A0A0N4WZL5"/>
<evidence type="ECO:0000313" key="11">
    <source>
        <dbReference type="Proteomes" id="UP000268014"/>
    </source>
</evidence>
<accession>A0A0N4WZL5</accession>
<organism evidence="12">
    <name type="scientific">Haemonchus placei</name>
    <name type="common">Barber's pole worm</name>
    <dbReference type="NCBI Taxonomy" id="6290"/>
    <lineage>
        <taxon>Eukaryota</taxon>
        <taxon>Metazoa</taxon>
        <taxon>Ecdysozoa</taxon>
        <taxon>Nematoda</taxon>
        <taxon>Chromadorea</taxon>
        <taxon>Rhabditida</taxon>
        <taxon>Rhabditina</taxon>
        <taxon>Rhabditomorpha</taxon>
        <taxon>Strongyloidea</taxon>
        <taxon>Trichostrongylidae</taxon>
        <taxon>Haemonchus</taxon>
    </lineage>
</organism>
<dbReference type="OrthoDB" id="5852342at2759"/>
<dbReference type="Pfam" id="PF01400">
    <property type="entry name" value="Astacin"/>
    <property type="match status" value="1"/>
</dbReference>
<dbReference type="WBParaSite" id="HPLM_0001739301-mRNA-1">
    <property type="protein sequence ID" value="HPLM_0001739301-mRNA-1"/>
    <property type="gene ID" value="HPLM_0001739301"/>
</dbReference>
<feature type="domain" description="Peptidase M12A" evidence="9">
    <location>
        <begin position="1"/>
        <end position="174"/>
    </location>
</feature>
<dbReference type="GO" id="GO:0008270">
    <property type="term" value="F:zinc ion binding"/>
    <property type="evidence" value="ECO:0007669"/>
    <property type="project" value="UniProtKB-UniRule"/>
</dbReference>
<dbReference type="GO" id="GO:0004222">
    <property type="term" value="F:metalloendopeptidase activity"/>
    <property type="evidence" value="ECO:0007669"/>
    <property type="project" value="UniProtKB-UniRule"/>
</dbReference>
<evidence type="ECO:0000256" key="7">
    <source>
        <dbReference type="PROSITE-ProRule" id="PRU01211"/>
    </source>
</evidence>
<dbReference type="Gene3D" id="3.40.390.10">
    <property type="entry name" value="Collagenase (Catalytic Domain)"/>
    <property type="match status" value="1"/>
</dbReference>
<dbReference type="PROSITE" id="PS51864">
    <property type="entry name" value="ASTACIN"/>
    <property type="match status" value="1"/>
</dbReference>
<evidence type="ECO:0000256" key="6">
    <source>
        <dbReference type="ARBA" id="ARBA00023157"/>
    </source>
</evidence>
<dbReference type="PANTHER" id="PTHR10127:SF780">
    <property type="entry name" value="METALLOENDOPEPTIDASE"/>
    <property type="match status" value="1"/>
</dbReference>
<evidence type="ECO:0000313" key="12">
    <source>
        <dbReference type="WBParaSite" id="HPLM_0001739301-mRNA-1"/>
    </source>
</evidence>
<dbReference type="PANTHER" id="PTHR10127">
    <property type="entry name" value="DISCOIDIN, CUB, EGF, LAMININ , AND ZINC METALLOPROTEASE DOMAIN CONTAINING"/>
    <property type="match status" value="1"/>
</dbReference>
<gene>
    <name evidence="10" type="ORF">HPLM_LOCUS17385</name>
</gene>
<name>A0A0N4WZL5_HAEPC</name>
<keyword evidence="2 7" id="KW-0479">Metal-binding</keyword>
<sequence>MWTKDTCLRFQRQNHFEGISDVETLKRYVQGQDLLIVQAKGGCWSSLGKAGGLQQISLADACETKSIAAHEIGHTLGFYHTMSRHDRNDHIIVNVENIQKYWVSLFEWKSSEMNHNFGLDYDYDSIMRYRASDAAINPELPTLTPYDKDYRETLGSPFVSFIDALMLNKLYGCDSELAELISLRESCYAGVPHMSHNVGALSASIGRTYSRNLLYYQELQSSKV</sequence>
<keyword evidence="3 7" id="KW-0378">Hydrolase</keyword>
<keyword evidence="4 7" id="KW-0862">Zinc</keyword>
<evidence type="ECO:0000256" key="5">
    <source>
        <dbReference type="ARBA" id="ARBA00023049"/>
    </source>
</evidence>
<keyword evidence="5 7" id="KW-0482">Metalloprotease</keyword>
<feature type="active site" evidence="7">
    <location>
        <position position="71"/>
    </location>
</feature>